<name>A0AA40DG58_9PEZI</name>
<proteinExistence type="predicted"/>
<sequence length="265" mass="28376">MASTAAIVVEVENILGPLAKFKARSHETSKTQHIQLLSSSNENSPTVVLLGDSMLERMITTGQSPSLTVPWPSEIMLSSTALATLALDRLKGVLNVGVGGDKIQNIAYRLVGDADPDPSKTLSGLAAALAAHNSVKLWVVQAGTNNLSPKMGLTDADCKAMGVLLRGLLRLSSPQPESKVLLTGLFPRTDISVNLVDIANQKLAAMAREVNLEIGKESIFFLPPTKGVETQKHLEDHVHLNLHGYTIWVEELLPAVAGLLEKIVE</sequence>
<dbReference type="InterPro" id="IPR036514">
    <property type="entry name" value="SGNH_hydro_sf"/>
</dbReference>
<dbReference type="EMBL" id="JAUKUA010000009">
    <property type="protein sequence ID" value="KAK0702244.1"/>
    <property type="molecule type" value="Genomic_DNA"/>
</dbReference>
<dbReference type="AlphaFoldDB" id="A0AA40DG58"/>
<keyword evidence="1" id="KW-0378">Hydrolase</keyword>
<organism evidence="1 2">
    <name type="scientific">Lasiosphaeris hirsuta</name>
    <dbReference type="NCBI Taxonomy" id="260670"/>
    <lineage>
        <taxon>Eukaryota</taxon>
        <taxon>Fungi</taxon>
        <taxon>Dikarya</taxon>
        <taxon>Ascomycota</taxon>
        <taxon>Pezizomycotina</taxon>
        <taxon>Sordariomycetes</taxon>
        <taxon>Sordariomycetidae</taxon>
        <taxon>Sordariales</taxon>
        <taxon>Lasiosphaeriaceae</taxon>
        <taxon>Lasiosphaeris</taxon>
    </lineage>
</organism>
<comment type="caution">
    <text evidence="1">The sequence shown here is derived from an EMBL/GenBank/DDBJ whole genome shotgun (WGS) entry which is preliminary data.</text>
</comment>
<keyword evidence="2" id="KW-1185">Reference proteome</keyword>
<gene>
    <name evidence="1" type="ORF">B0H67DRAFT_595377</name>
</gene>
<dbReference type="GO" id="GO:0016787">
    <property type="term" value="F:hydrolase activity"/>
    <property type="evidence" value="ECO:0007669"/>
    <property type="project" value="UniProtKB-KW"/>
</dbReference>
<reference evidence="1" key="1">
    <citation type="submission" date="2023-06" db="EMBL/GenBank/DDBJ databases">
        <title>Genome-scale phylogeny and comparative genomics of the fungal order Sordariales.</title>
        <authorList>
            <consortium name="Lawrence Berkeley National Laboratory"/>
            <person name="Hensen N."/>
            <person name="Bonometti L."/>
            <person name="Westerberg I."/>
            <person name="Brannstrom I.O."/>
            <person name="Guillou S."/>
            <person name="Cros-Aarteil S."/>
            <person name="Calhoun S."/>
            <person name="Haridas S."/>
            <person name="Kuo A."/>
            <person name="Mondo S."/>
            <person name="Pangilinan J."/>
            <person name="Riley R."/>
            <person name="Labutti K."/>
            <person name="Andreopoulos B."/>
            <person name="Lipzen A."/>
            <person name="Chen C."/>
            <person name="Yanf M."/>
            <person name="Daum C."/>
            <person name="Ng V."/>
            <person name="Clum A."/>
            <person name="Steindorff A."/>
            <person name="Ohm R."/>
            <person name="Martin F."/>
            <person name="Silar P."/>
            <person name="Natvig D."/>
            <person name="Lalanne C."/>
            <person name="Gautier V."/>
            <person name="Ament-Velasquez S.L."/>
            <person name="Kruys A."/>
            <person name="Hutchinson M.I."/>
            <person name="Powell A.J."/>
            <person name="Barry K."/>
            <person name="Miller A.N."/>
            <person name="Grigoriev I.V."/>
            <person name="Debuchy R."/>
            <person name="Gladieux P."/>
            <person name="Thoren M.H."/>
            <person name="Johannesson H."/>
        </authorList>
    </citation>
    <scope>NUCLEOTIDE SEQUENCE</scope>
    <source>
        <strain evidence="1">SMH4607-1</strain>
    </source>
</reference>
<evidence type="ECO:0000313" key="2">
    <source>
        <dbReference type="Proteomes" id="UP001172102"/>
    </source>
</evidence>
<dbReference type="Proteomes" id="UP001172102">
    <property type="component" value="Unassembled WGS sequence"/>
</dbReference>
<accession>A0AA40DG58</accession>
<dbReference type="SUPFAM" id="SSF52266">
    <property type="entry name" value="SGNH hydrolase"/>
    <property type="match status" value="1"/>
</dbReference>
<dbReference type="Gene3D" id="3.40.50.1110">
    <property type="entry name" value="SGNH hydrolase"/>
    <property type="match status" value="1"/>
</dbReference>
<evidence type="ECO:0000313" key="1">
    <source>
        <dbReference type="EMBL" id="KAK0702244.1"/>
    </source>
</evidence>
<protein>
    <submittedName>
        <fullName evidence="1">SGNH hydrolase-type esterase domain-containing protein</fullName>
    </submittedName>
</protein>